<dbReference type="EMBL" id="ML213504">
    <property type="protein sequence ID" value="TFK55535.1"/>
    <property type="molecule type" value="Genomic_DNA"/>
</dbReference>
<organism evidence="1 2">
    <name type="scientific">Heliocybe sulcata</name>
    <dbReference type="NCBI Taxonomy" id="5364"/>
    <lineage>
        <taxon>Eukaryota</taxon>
        <taxon>Fungi</taxon>
        <taxon>Dikarya</taxon>
        <taxon>Basidiomycota</taxon>
        <taxon>Agaricomycotina</taxon>
        <taxon>Agaricomycetes</taxon>
        <taxon>Gloeophyllales</taxon>
        <taxon>Gloeophyllaceae</taxon>
        <taxon>Heliocybe</taxon>
    </lineage>
</organism>
<dbReference type="Proteomes" id="UP000305948">
    <property type="component" value="Unassembled WGS sequence"/>
</dbReference>
<dbReference type="Gene3D" id="3.80.10.10">
    <property type="entry name" value="Ribonuclease Inhibitor"/>
    <property type="match status" value="1"/>
</dbReference>
<keyword evidence="2" id="KW-1185">Reference proteome</keyword>
<accession>A0A5C3NEY6</accession>
<gene>
    <name evidence="1" type="ORF">OE88DRAFT_631732</name>
</gene>
<reference evidence="1 2" key="1">
    <citation type="journal article" date="2019" name="Nat. Ecol. Evol.">
        <title>Megaphylogeny resolves global patterns of mushroom evolution.</title>
        <authorList>
            <person name="Varga T."/>
            <person name="Krizsan K."/>
            <person name="Foldi C."/>
            <person name="Dima B."/>
            <person name="Sanchez-Garcia M."/>
            <person name="Sanchez-Ramirez S."/>
            <person name="Szollosi G.J."/>
            <person name="Szarkandi J.G."/>
            <person name="Papp V."/>
            <person name="Albert L."/>
            <person name="Andreopoulos W."/>
            <person name="Angelini C."/>
            <person name="Antonin V."/>
            <person name="Barry K.W."/>
            <person name="Bougher N.L."/>
            <person name="Buchanan P."/>
            <person name="Buyck B."/>
            <person name="Bense V."/>
            <person name="Catcheside P."/>
            <person name="Chovatia M."/>
            <person name="Cooper J."/>
            <person name="Damon W."/>
            <person name="Desjardin D."/>
            <person name="Finy P."/>
            <person name="Geml J."/>
            <person name="Haridas S."/>
            <person name="Hughes K."/>
            <person name="Justo A."/>
            <person name="Karasinski D."/>
            <person name="Kautmanova I."/>
            <person name="Kiss B."/>
            <person name="Kocsube S."/>
            <person name="Kotiranta H."/>
            <person name="LaButti K.M."/>
            <person name="Lechner B.E."/>
            <person name="Liimatainen K."/>
            <person name="Lipzen A."/>
            <person name="Lukacs Z."/>
            <person name="Mihaltcheva S."/>
            <person name="Morgado L.N."/>
            <person name="Niskanen T."/>
            <person name="Noordeloos M.E."/>
            <person name="Ohm R.A."/>
            <person name="Ortiz-Santana B."/>
            <person name="Ovrebo C."/>
            <person name="Racz N."/>
            <person name="Riley R."/>
            <person name="Savchenko A."/>
            <person name="Shiryaev A."/>
            <person name="Soop K."/>
            <person name="Spirin V."/>
            <person name="Szebenyi C."/>
            <person name="Tomsovsky M."/>
            <person name="Tulloss R.E."/>
            <person name="Uehling J."/>
            <person name="Grigoriev I.V."/>
            <person name="Vagvolgyi C."/>
            <person name="Papp T."/>
            <person name="Martin F.M."/>
            <person name="Miettinen O."/>
            <person name="Hibbett D.S."/>
            <person name="Nagy L.G."/>
        </authorList>
    </citation>
    <scope>NUCLEOTIDE SEQUENCE [LARGE SCALE GENOMIC DNA]</scope>
    <source>
        <strain evidence="1 2">OMC1185</strain>
    </source>
</reference>
<sequence length="464" mass="52382">MDRLWYYAAFVRFLHIGGSYQQHTDGEDLILDSTILHALVSPRGPQLTFPRLRCLSIESLPNCMHEYANAFLVPAVRKLIYGSISMTDRACLPLMAHLRRSCARVEELQLETWSMLNEVLDGVFQFIGSFSNLRKLVYKHTGFHMYSAILRLLADLPGLEDLHFSLTPHDWDMRIAGPQFGKRHIGRFRSLQKLIVKSWSSKLAHIEPLLSMVQSAPLKRLIITFPSRSDGRPPNRHYVFPTLRVLGLGAKSYGIIGPILTHMSLPGLEELLAASVESARSFRNIISSVSTTCSPTSLKRLDLRHSSDYNTENMSMPLDPMIRPLLAFRRIEDLRLRSSYAFEMSDKTVEEFALSWPNLKRIYISWKAHTSASTVTIKGLASLASHCPCLESIVLPVNVIPVPTIEEVGYKDTSRNHNIKVLDFDASSVPAECIKELASVLRQLFPVLQKITSSEKITLELAGR</sequence>
<name>A0A5C3NEY6_9AGAM</name>
<dbReference type="OrthoDB" id="3255541at2759"/>
<dbReference type="AlphaFoldDB" id="A0A5C3NEY6"/>
<evidence type="ECO:0000313" key="1">
    <source>
        <dbReference type="EMBL" id="TFK55535.1"/>
    </source>
</evidence>
<evidence type="ECO:0000313" key="2">
    <source>
        <dbReference type="Proteomes" id="UP000305948"/>
    </source>
</evidence>
<protein>
    <recommendedName>
        <fullName evidence="3">F-box domain-containing protein</fullName>
    </recommendedName>
</protein>
<dbReference type="SUPFAM" id="SSF52047">
    <property type="entry name" value="RNI-like"/>
    <property type="match status" value="1"/>
</dbReference>
<proteinExistence type="predicted"/>
<dbReference type="InterPro" id="IPR032675">
    <property type="entry name" value="LRR_dom_sf"/>
</dbReference>
<evidence type="ECO:0008006" key="3">
    <source>
        <dbReference type="Google" id="ProtNLM"/>
    </source>
</evidence>